<proteinExistence type="predicted"/>
<dbReference type="AlphaFoldDB" id="A0AAV0KYA1"/>
<dbReference type="Proteomes" id="UP001154282">
    <property type="component" value="Unassembled WGS sequence"/>
</dbReference>
<gene>
    <name evidence="2" type="ORF">LITE_LOCUS21116</name>
</gene>
<evidence type="ECO:0008006" key="4">
    <source>
        <dbReference type="Google" id="ProtNLM"/>
    </source>
</evidence>
<reference evidence="2" key="1">
    <citation type="submission" date="2022-08" db="EMBL/GenBank/DDBJ databases">
        <authorList>
            <person name="Gutierrez-Valencia J."/>
        </authorList>
    </citation>
    <scope>NUCLEOTIDE SEQUENCE</scope>
</reference>
<keyword evidence="1" id="KW-0472">Membrane</keyword>
<feature type="transmembrane region" description="Helical" evidence="1">
    <location>
        <begin position="20"/>
        <end position="40"/>
    </location>
</feature>
<comment type="caution">
    <text evidence="2">The sequence shown here is derived from an EMBL/GenBank/DDBJ whole genome shotgun (WGS) entry which is preliminary data.</text>
</comment>
<evidence type="ECO:0000313" key="3">
    <source>
        <dbReference type="Proteomes" id="UP001154282"/>
    </source>
</evidence>
<evidence type="ECO:0000256" key="1">
    <source>
        <dbReference type="SAM" id="Phobius"/>
    </source>
</evidence>
<organism evidence="2 3">
    <name type="scientific">Linum tenue</name>
    <dbReference type="NCBI Taxonomy" id="586396"/>
    <lineage>
        <taxon>Eukaryota</taxon>
        <taxon>Viridiplantae</taxon>
        <taxon>Streptophyta</taxon>
        <taxon>Embryophyta</taxon>
        <taxon>Tracheophyta</taxon>
        <taxon>Spermatophyta</taxon>
        <taxon>Magnoliopsida</taxon>
        <taxon>eudicotyledons</taxon>
        <taxon>Gunneridae</taxon>
        <taxon>Pentapetalae</taxon>
        <taxon>rosids</taxon>
        <taxon>fabids</taxon>
        <taxon>Malpighiales</taxon>
        <taxon>Linaceae</taxon>
        <taxon>Linum</taxon>
    </lineage>
</organism>
<keyword evidence="1" id="KW-0812">Transmembrane</keyword>
<keyword evidence="1" id="KW-1133">Transmembrane helix</keyword>
<sequence length="80" mass="9138">MVWLHQLPNFGVTKCISPPFMAYPTHELLTAAGACHFWHFSFGFAKMRSLFVNSCIMSSHMKAWGGGWVFGFSMLLLYLF</sequence>
<name>A0AAV0KYA1_9ROSI</name>
<evidence type="ECO:0000313" key="2">
    <source>
        <dbReference type="EMBL" id="CAI0427220.1"/>
    </source>
</evidence>
<accession>A0AAV0KYA1</accession>
<keyword evidence="3" id="KW-1185">Reference proteome</keyword>
<protein>
    <recommendedName>
        <fullName evidence="4">Cytochrome c oxidase subunit 3</fullName>
    </recommendedName>
</protein>
<dbReference type="EMBL" id="CAMGYJ010000005">
    <property type="protein sequence ID" value="CAI0427220.1"/>
    <property type="molecule type" value="Genomic_DNA"/>
</dbReference>